<organism evidence="1 2">
    <name type="scientific">Sellimonas intestinalis</name>
    <dbReference type="NCBI Taxonomy" id="1653434"/>
    <lineage>
        <taxon>Bacteria</taxon>
        <taxon>Bacillati</taxon>
        <taxon>Bacillota</taxon>
        <taxon>Clostridia</taxon>
        <taxon>Lachnospirales</taxon>
        <taxon>Lachnospiraceae</taxon>
        <taxon>Sellimonas</taxon>
    </lineage>
</organism>
<name>A0A3E3K503_9FIRM</name>
<reference evidence="1 2" key="1">
    <citation type="submission" date="2018-08" db="EMBL/GenBank/DDBJ databases">
        <title>A genome reference for cultivated species of the human gut microbiota.</title>
        <authorList>
            <person name="Zou Y."/>
            <person name="Xue W."/>
            <person name="Luo G."/>
        </authorList>
    </citation>
    <scope>NUCLEOTIDE SEQUENCE [LARGE SCALE GENOMIC DNA]</scope>
    <source>
        <strain evidence="1 2">AF37-2AT</strain>
    </source>
</reference>
<dbReference type="AlphaFoldDB" id="A0A3E3K503"/>
<sequence length="82" mass="9751">MKGVGIVYPDFTFLSRKTKQEIYWEHDGRMDDPSYVRNAVRKMHANEKNDIYPGERLILTFETEKSVLDTAIVQRIVEKYLR</sequence>
<keyword evidence="2" id="KW-1185">Reference proteome</keyword>
<evidence type="ECO:0000313" key="2">
    <source>
        <dbReference type="Proteomes" id="UP000261080"/>
    </source>
</evidence>
<dbReference type="Proteomes" id="UP000261080">
    <property type="component" value="Unassembled WGS sequence"/>
</dbReference>
<accession>A0A3E3K503</accession>
<proteinExistence type="predicted"/>
<protein>
    <submittedName>
        <fullName evidence="1">Uncharacterized protein</fullName>
    </submittedName>
</protein>
<evidence type="ECO:0000313" key="1">
    <source>
        <dbReference type="EMBL" id="RGE89023.1"/>
    </source>
</evidence>
<comment type="caution">
    <text evidence="1">The sequence shown here is derived from an EMBL/GenBank/DDBJ whole genome shotgun (WGS) entry which is preliminary data.</text>
</comment>
<dbReference type="EMBL" id="QVLX01000002">
    <property type="protein sequence ID" value="RGE89023.1"/>
    <property type="molecule type" value="Genomic_DNA"/>
</dbReference>
<gene>
    <name evidence="1" type="ORF">DW016_05870</name>
</gene>